<dbReference type="AlphaFoldDB" id="K1WDJ4"/>
<feature type="compositionally biased region" description="Acidic residues" evidence="1">
    <location>
        <begin position="1"/>
        <end position="16"/>
    </location>
</feature>
<dbReference type="InParanoid" id="K1WDJ4"/>
<dbReference type="OrthoDB" id="10637941at2759"/>
<name>K1WDJ4_MARBU</name>
<accession>K1WDJ4</accession>
<sequence>MPCNSDYEDGEGDIEMDGFGGTGFSGGTSESQRSLGTAVLLAYPNTAALENVDDETRDMFDDDDDSKSSESSVPDDVYSSHSRDHDESNEEICDDDGSMMPEKELEESDSVSSESAEPTFVSFSELQEQKHSIYFLGKILRLSRLRCSGVKGNSRRASKRN</sequence>
<dbReference type="KEGG" id="mbe:MBM_06123"/>
<feature type="compositionally biased region" description="Acidic residues" evidence="1">
    <location>
        <begin position="51"/>
        <end position="65"/>
    </location>
</feature>
<feature type="region of interest" description="Disordered" evidence="1">
    <location>
        <begin position="47"/>
        <end position="121"/>
    </location>
</feature>
<protein>
    <submittedName>
        <fullName evidence="2">Uncharacterized protein</fullName>
    </submittedName>
</protein>
<gene>
    <name evidence="2" type="ORF">MBM_06123</name>
</gene>
<keyword evidence="3" id="KW-1185">Reference proteome</keyword>
<evidence type="ECO:0000313" key="3">
    <source>
        <dbReference type="Proteomes" id="UP000006753"/>
    </source>
</evidence>
<evidence type="ECO:0000256" key="1">
    <source>
        <dbReference type="SAM" id="MobiDB-lite"/>
    </source>
</evidence>
<feature type="region of interest" description="Disordered" evidence="1">
    <location>
        <begin position="1"/>
        <end position="34"/>
    </location>
</feature>
<proteinExistence type="predicted"/>
<dbReference type="HOGENOM" id="CLU_1644077_0_0_1"/>
<dbReference type="Proteomes" id="UP000006753">
    <property type="component" value="Unassembled WGS sequence"/>
</dbReference>
<reference evidence="2 3" key="1">
    <citation type="journal article" date="2012" name="BMC Genomics">
        <title>Sequencing the genome of Marssonina brunnea reveals fungus-poplar co-evolution.</title>
        <authorList>
            <person name="Zhu S."/>
            <person name="Cao Y.-Z."/>
            <person name="Jiang C."/>
            <person name="Tan B.-Y."/>
            <person name="Wang Z."/>
            <person name="Feng S."/>
            <person name="Zhang L."/>
            <person name="Su X.-H."/>
            <person name="Brejova B."/>
            <person name="Vinar T."/>
            <person name="Xu M."/>
            <person name="Wang M.-X."/>
            <person name="Zhang S.-G."/>
            <person name="Huang M.-R."/>
            <person name="Wu R."/>
            <person name="Zhou Y."/>
        </authorList>
    </citation>
    <scope>NUCLEOTIDE SEQUENCE [LARGE SCALE GENOMIC DNA]</scope>
    <source>
        <strain evidence="2 3">MB_m1</strain>
    </source>
</reference>
<dbReference type="EMBL" id="JH921441">
    <property type="protein sequence ID" value="EKD15495.1"/>
    <property type="molecule type" value="Genomic_DNA"/>
</dbReference>
<organism evidence="2 3">
    <name type="scientific">Marssonina brunnea f. sp. multigermtubi (strain MB_m1)</name>
    <name type="common">Marssonina leaf spot fungus</name>
    <dbReference type="NCBI Taxonomy" id="1072389"/>
    <lineage>
        <taxon>Eukaryota</taxon>
        <taxon>Fungi</taxon>
        <taxon>Dikarya</taxon>
        <taxon>Ascomycota</taxon>
        <taxon>Pezizomycotina</taxon>
        <taxon>Leotiomycetes</taxon>
        <taxon>Helotiales</taxon>
        <taxon>Drepanopezizaceae</taxon>
        <taxon>Drepanopeziza</taxon>
    </lineage>
</organism>
<evidence type="ECO:0000313" key="2">
    <source>
        <dbReference type="EMBL" id="EKD15495.1"/>
    </source>
</evidence>
<feature type="compositionally biased region" description="Acidic residues" evidence="1">
    <location>
        <begin position="87"/>
        <end position="97"/>
    </location>
</feature>